<feature type="transmembrane region" description="Helical" evidence="1">
    <location>
        <begin position="159"/>
        <end position="176"/>
    </location>
</feature>
<feature type="transmembrane region" description="Helical" evidence="1">
    <location>
        <begin position="182"/>
        <end position="201"/>
    </location>
</feature>
<feature type="transmembrane region" description="Helical" evidence="1">
    <location>
        <begin position="72"/>
        <end position="95"/>
    </location>
</feature>
<dbReference type="RefSeq" id="WP_087007325.1">
    <property type="nucleotide sequence ID" value="NZ_FWFF01000014.1"/>
</dbReference>
<feature type="transmembrane region" description="Helical" evidence="1">
    <location>
        <begin position="369"/>
        <end position="389"/>
    </location>
</feature>
<feature type="transmembrane region" description="Helical" evidence="1">
    <location>
        <begin position="340"/>
        <end position="357"/>
    </location>
</feature>
<feature type="transmembrane region" description="Helical" evidence="1">
    <location>
        <begin position="107"/>
        <end position="127"/>
    </location>
</feature>
<dbReference type="EMBL" id="FWFF01000014">
    <property type="protein sequence ID" value="SLM98342.1"/>
    <property type="molecule type" value="Genomic_DNA"/>
</dbReference>
<accession>A0A1X6XGD3</accession>
<dbReference type="Proteomes" id="UP000196581">
    <property type="component" value="Unassembled WGS sequence"/>
</dbReference>
<feature type="transmembrane region" description="Helical" evidence="1">
    <location>
        <begin position="238"/>
        <end position="256"/>
    </location>
</feature>
<evidence type="ECO:0000256" key="1">
    <source>
        <dbReference type="SAM" id="Phobius"/>
    </source>
</evidence>
<proteinExistence type="predicted"/>
<feature type="transmembrane region" description="Helical" evidence="1">
    <location>
        <begin position="33"/>
        <end position="52"/>
    </location>
</feature>
<feature type="transmembrane region" description="Helical" evidence="1">
    <location>
        <begin position="268"/>
        <end position="287"/>
    </location>
</feature>
<gene>
    <name evidence="2" type="ORF">FM105_08770</name>
</gene>
<keyword evidence="3" id="KW-1185">Reference proteome</keyword>
<dbReference type="AlphaFoldDB" id="A0A1X6XGD3"/>
<keyword evidence="1" id="KW-1133">Transmembrane helix</keyword>
<keyword evidence="1" id="KW-0812">Transmembrane</keyword>
<evidence type="ECO:0000313" key="2">
    <source>
        <dbReference type="EMBL" id="SLM98342.1"/>
    </source>
</evidence>
<reference evidence="3" key="1">
    <citation type="submission" date="2017-02" db="EMBL/GenBank/DDBJ databases">
        <authorList>
            <person name="Dridi B."/>
        </authorList>
    </citation>
    <scope>NUCLEOTIDE SEQUENCE [LARGE SCALE GENOMIC DNA]</scope>
    <source>
        <strain evidence="3">B Co 03.10</strain>
    </source>
</reference>
<feature type="transmembrane region" description="Helical" evidence="1">
    <location>
        <begin position="409"/>
        <end position="434"/>
    </location>
</feature>
<keyword evidence="1" id="KW-0472">Membrane</keyword>
<feature type="transmembrane region" description="Helical" evidence="1">
    <location>
        <begin position="133"/>
        <end position="152"/>
    </location>
</feature>
<sequence>MSRTQENSRTTVREFSPSQARTTPLLRERLRPWLIFAAVLIALALLTFRGLLAEPGGRVYAENDDTSLFVWWFANGADAVASLFGAGSGASGFLYTVQMNWPDGVNGAWNTGALGLTVPLAPITWLWGPVVAYNVAIIASPVAASLAAALFLTRFADRLPAFIGAALYGLSPYLIAQAGGHLNLSFAVLPPLVAAFLWQAAVGPGGGAARARVAALVPWGVLLGGAIGWQFYMSSELLAGTFLAALTGVLAIAAVLRRRILPRLVPTLAASGAAVVTALLLASPLLMTMANAPNRPDGAIRPHGVWNNDLADLVVPPLFAPGHGLVPDIPRVLHIDPAEIGGYVSVAWLVVAVWAVVRHRRSARHGGLVRVLAVTVVLMWLLSMGSPLRVFGAEVPTPGPFRVIEHIPVLMNILPMRLAVHVVLCLSALTAVLLHHALRDAHRRRAAGERIRGAASLGPFAAVLLTCVLIAPVAVPTRDITVPRFFTSDAVTDTIPAGAVVKALPTPRAVAEADYAQSMVWQAVTGMHYRETGGYFIGGTDSHAVTYQALLDPLDQLLRDEEQTAVRDFDEGRTAEAVRGIRAGGTDFVLIPVDPPLLHWPADELAGLLAQTPGARAELVADVWVVDLRRIDDAS</sequence>
<name>A0A1X6XGD3_9MICO</name>
<organism evidence="2 3">
    <name type="scientific">Brevibacterium yomogidense</name>
    <dbReference type="NCBI Taxonomy" id="946573"/>
    <lineage>
        <taxon>Bacteria</taxon>
        <taxon>Bacillati</taxon>
        <taxon>Actinomycetota</taxon>
        <taxon>Actinomycetes</taxon>
        <taxon>Micrococcales</taxon>
        <taxon>Brevibacteriaceae</taxon>
        <taxon>Brevibacterium</taxon>
    </lineage>
</organism>
<evidence type="ECO:0000313" key="3">
    <source>
        <dbReference type="Proteomes" id="UP000196581"/>
    </source>
</evidence>
<feature type="transmembrane region" description="Helical" evidence="1">
    <location>
        <begin position="213"/>
        <end position="232"/>
    </location>
</feature>
<protein>
    <submittedName>
        <fullName evidence="2">Uncharacterized protein</fullName>
    </submittedName>
</protein>
<feature type="transmembrane region" description="Helical" evidence="1">
    <location>
        <begin position="454"/>
        <end position="475"/>
    </location>
</feature>